<dbReference type="NCBIfam" id="TIGR03263">
    <property type="entry name" value="guanyl_kin"/>
    <property type="match status" value="1"/>
</dbReference>
<dbReference type="OrthoDB" id="9808150at2"/>
<name>A0A317C392_9GAMM</name>
<keyword evidence="9" id="KW-0963">Cytoplasm</keyword>
<evidence type="ECO:0000256" key="9">
    <source>
        <dbReference type="HAMAP-Rule" id="MF_00328"/>
    </source>
</evidence>
<dbReference type="CDD" id="cd00071">
    <property type="entry name" value="GMPK"/>
    <property type="match status" value="1"/>
</dbReference>
<feature type="domain" description="Guanylate kinase-like" evidence="10">
    <location>
        <begin position="4"/>
        <end position="182"/>
    </location>
</feature>
<dbReference type="GO" id="GO:0005524">
    <property type="term" value="F:ATP binding"/>
    <property type="evidence" value="ECO:0007669"/>
    <property type="project" value="UniProtKB-UniRule"/>
</dbReference>
<dbReference type="InterPro" id="IPR008144">
    <property type="entry name" value="Guanylate_kin-like_dom"/>
</dbReference>
<evidence type="ECO:0000313" key="11">
    <source>
        <dbReference type="EMBL" id="PWQ93048.1"/>
    </source>
</evidence>
<dbReference type="Gene3D" id="3.30.63.10">
    <property type="entry name" value="Guanylate Kinase phosphate binding domain"/>
    <property type="match status" value="1"/>
</dbReference>
<comment type="catalytic activity">
    <reaction evidence="9">
        <text>GMP + ATP = GDP + ADP</text>
        <dbReference type="Rhea" id="RHEA:20780"/>
        <dbReference type="ChEBI" id="CHEBI:30616"/>
        <dbReference type="ChEBI" id="CHEBI:58115"/>
        <dbReference type="ChEBI" id="CHEBI:58189"/>
        <dbReference type="ChEBI" id="CHEBI:456216"/>
        <dbReference type="EC" id="2.7.4.8"/>
    </reaction>
</comment>
<proteinExistence type="inferred from homology"/>
<evidence type="ECO:0000256" key="5">
    <source>
        <dbReference type="ARBA" id="ARBA00022741"/>
    </source>
</evidence>
<dbReference type="PROSITE" id="PS00856">
    <property type="entry name" value="GUANYLATE_KINASE_1"/>
    <property type="match status" value="1"/>
</dbReference>
<evidence type="ECO:0000256" key="7">
    <source>
        <dbReference type="ARBA" id="ARBA00022840"/>
    </source>
</evidence>
<keyword evidence="4 9" id="KW-0808">Transferase</keyword>
<comment type="similarity">
    <text evidence="1 9">Belongs to the guanylate kinase family.</text>
</comment>
<dbReference type="SUPFAM" id="SSF52540">
    <property type="entry name" value="P-loop containing nucleoside triphosphate hydrolases"/>
    <property type="match status" value="1"/>
</dbReference>
<keyword evidence="6 9" id="KW-0418">Kinase</keyword>
<comment type="caution">
    <text evidence="11">The sequence shown here is derived from an EMBL/GenBank/DDBJ whole genome shotgun (WGS) entry which is preliminary data.</text>
</comment>
<dbReference type="GO" id="GO:0004385">
    <property type="term" value="F:GMP kinase activity"/>
    <property type="evidence" value="ECO:0007669"/>
    <property type="project" value="UniProtKB-UniRule"/>
</dbReference>
<dbReference type="GO" id="GO:0005829">
    <property type="term" value="C:cytosol"/>
    <property type="evidence" value="ECO:0007669"/>
    <property type="project" value="TreeGrafter"/>
</dbReference>
<evidence type="ECO:0000259" key="10">
    <source>
        <dbReference type="PROSITE" id="PS50052"/>
    </source>
</evidence>
<feature type="binding site" evidence="9">
    <location>
        <begin position="11"/>
        <end position="18"/>
    </location>
    <ligand>
        <name>ATP</name>
        <dbReference type="ChEBI" id="CHEBI:30616"/>
    </ligand>
</feature>
<dbReference type="Proteomes" id="UP000245539">
    <property type="component" value="Unassembled WGS sequence"/>
</dbReference>
<accession>A0A317C392</accession>
<dbReference type="PROSITE" id="PS50052">
    <property type="entry name" value="GUANYLATE_KINASE_2"/>
    <property type="match status" value="1"/>
</dbReference>
<evidence type="ECO:0000256" key="1">
    <source>
        <dbReference type="ARBA" id="ARBA00005790"/>
    </source>
</evidence>
<dbReference type="InterPro" id="IPR020590">
    <property type="entry name" value="Guanylate_kinase_CS"/>
</dbReference>
<dbReference type="EMBL" id="QGKM01000069">
    <property type="protein sequence ID" value="PWQ93048.1"/>
    <property type="molecule type" value="Genomic_DNA"/>
</dbReference>
<keyword evidence="7 9" id="KW-0067">ATP-binding</keyword>
<evidence type="ECO:0000256" key="3">
    <source>
        <dbReference type="ARBA" id="ARBA00016296"/>
    </source>
</evidence>
<dbReference type="RefSeq" id="WP_109839120.1">
    <property type="nucleotide sequence ID" value="NZ_QGKM01000069.1"/>
</dbReference>
<organism evidence="11 12">
    <name type="scientific">Leucothrix pacifica</name>
    <dbReference type="NCBI Taxonomy" id="1247513"/>
    <lineage>
        <taxon>Bacteria</taxon>
        <taxon>Pseudomonadati</taxon>
        <taxon>Pseudomonadota</taxon>
        <taxon>Gammaproteobacteria</taxon>
        <taxon>Thiotrichales</taxon>
        <taxon>Thiotrichaceae</taxon>
        <taxon>Leucothrix</taxon>
    </lineage>
</organism>
<dbReference type="InterPro" id="IPR017665">
    <property type="entry name" value="Guanylate_kinase"/>
</dbReference>
<dbReference type="SMART" id="SM00072">
    <property type="entry name" value="GuKc"/>
    <property type="match status" value="1"/>
</dbReference>
<dbReference type="InterPro" id="IPR008145">
    <property type="entry name" value="GK/Ca_channel_bsu"/>
</dbReference>
<comment type="subcellular location">
    <subcellularLocation>
        <location evidence="9">Cytoplasm</location>
    </subcellularLocation>
</comment>
<protein>
    <recommendedName>
        <fullName evidence="3 9">Guanylate kinase</fullName>
        <ecNumber evidence="2 9">2.7.4.8</ecNumber>
    </recommendedName>
    <alternativeName>
        <fullName evidence="8 9">GMP kinase</fullName>
    </alternativeName>
</protein>
<dbReference type="HAMAP" id="MF_00328">
    <property type="entry name" value="Guanylate_kinase"/>
    <property type="match status" value="1"/>
</dbReference>
<dbReference type="Gene3D" id="3.40.50.300">
    <property type="entry name" value="P-loop containing nucleotide triphosphate hydrolases"/>
    <property type="match status" value="1"/>
</dbReference>
<evidence type="ECO:0000256" key="8">
    <source>
        <dbReference type="ARBA" id="ARBA00030128"/>
    </source>
</evidence>
<evidence type="ECO:0000256" key="6">
    <source>
        <dbReference type="ARBA" id="ARBA00022777"/>
    </source>
</evidence>
<evidence type="ECO:0000256" key="2">
    <source>
        <dbReference type="ARBA" id="ARBA00012961"/>
    </source>
</evidence>
<dbReference type="FunFam" id="3.30.63.10:FF:000002">
    <property type="entry name" value="Guanylate kinase 1"/>
    <property type="match status" value="1"/>
</dbReference>
<keyword evidence="5 9" id="KW-0547">Nucleotide-binding</keyword>
<evidence type="ECO:0000313" key="12">
    <source>
        <dbReference type="Proteomes" id="UP000245539"/>
    </source>
</evidence>
<dbReference type="AlphaFoldDB" id="A0A317C392"/>
<dbReference type="EC" id="2.7.4.8" evidence="2 9"/>
<dbReference type="InterPro" id="IPR027417">
    <property type="entry name" value="P-loop_NTPase"/>
</dbReference>
<dbReference type="PANTHER" id="PTHR23117:SF13">
    <property type="entry name" value="GUANYLATE KINASE"/>
    <property type="match status" value="1"/>
</dbReference>
<dbReference type="Pfam" id="PF00625">
    <property type="entry name" value="Guanylate_kin"/>
    <property type="match status" value="1"/>
</dbReference>
<sequence>MAIGTLYIISAPSGAGKTSLITELLTSVEGLEVSVSHTTRDMREGEVDGKHYHFVTADEFELGITDGLFLEHANVFGNYYGTSRASIYQRLEAGVDVILEIDWQGAQQIRQLEPSVRSIFILPPSVEELEKRLQKRNQDSDEVISRRVAQAKEDVTHFVDYDHVIINDDFDIALDNLRSVFKSQRTNLDKVQLRNPAFFSALLNQT</sequence>
<comment type="function">
    <text evidence="9">Essential for recycling GMP and indirectly, cGMP.</text>
</comment>
<keyword evidence="12" id="KW-1185">Reference proteome</keyword>
<evidence type="ECO:0000256" key="4">
    <source>
        <dbReference type="ARBA" id="ARBA00022679"/>
    </source>
</evidence>
<reference evidence="11 12" key="1">
    <citation type="submission" date="2018-05" db="EMBL/GenBank/DDBJ databases">
        <title>Leucothrix arctica sp. nov., isolated from Arctic seawater.</title>
        <authorList>
            <person name="Choi A."/>
            <person name="Baek K."/>
        </authorList>
    </citation>
    <scope>NUCLEOTIDE SEQUENCE [LARGE SCALE GENOMIC DNA]</scope>
    <source>
        <strain evidence="11 12">JCM 18388</strain>
    </source>
</reference>
<dbReference type="PANTHER" id="PTHR23117">
    <property type="entry name" value="GUANYLATE KINASE-RELATED"/>
    <property type="match status" value="1"/>
</dbReference>
<gene>
    <name evidence="9" type="primary">gmk</name>
    <name evidence="11" type="ORF">DKW60_18350</name>
</gene>